<keyword evidence="6" id="KW-0333">Golgi apparatus</keyword>
<dbReference type="InterPro" id="IPR027417">
    <property type="entry name" value="P-loop_NTPase"/>
</dbReference>
<dbReference type="GO" id="GO:0000139">
    <property type="term" value="C:Golgi membrane"/>
    <property type="evidence" value="ECO:0007669"/>
    <property type="project" value="UniProtKB-SubCell"/>
</dbReference>
<evidence type="ECO:0000256" key="3">
    <source>
        <dbReference type="ARBA" id="ARBA00022692"/>
    </source>
</evidence>
<comment type="caution">
    <text evidence="9">The sequence shown here is derived from an EMBL/GenBank/DDBJ whole genome shotgun (WGS) entry which is preliminary data.</text>
</comment>
<name>A0AAE0YEZ7_9GAST</name>
<accession>A0AAE0YEZ7</accession>
<protein>
    <submittedName>
        <fullName evidence="9">Uncharacterized protein</fullName>
    </submittedName>
</protein>
<evidence type="ECO:0000256" key="2">
    <source>
        <dbReference type="ARBA" id="ARBA00022679"/>
    </source>
</evidence>
<keyword evidence="8" id="KW-0325">Glycoprotein</keyword>
<dbReference type="GO" id="GO:0008146">
    <property type="term" value="F:sulfotransferase activity"/>
    <property type="evidence" value="ECO:0007669"/>
    <property type="project" value="InterPro"/>
</dbReference>
<gene>
    <name evidence="9" type="ORF">RRG08_019246</name>
</gene>
<evidence type="ECO:0000313" key="10">
    <source>
        <dbReference type="Proteomes" id="UP001283361"/>
    </source>
</evidence>
<reference evidence="9" key="1">
    <citation type="journal article" date="2023" name="G3 (Bethesda)">
        <title>A reference genome for the long-term kleptoplast-retaining sea slug Elysia crispata morphotype clarki.</title>
        <authorList>
            <person name="Eastman K.E."/>
            <person name="Pendleton A.L."/>
            <person name="Shaikh M.A."/>
            <person name="Suttiyut T."/>
            <person name="Ogas R."/>
            <person name="Tomko P."/>
            <person name="Gavelis G."/>
            <person name="Widhalm J.R."/>
            <person name="Wisecaver J.H."/>
        </authorList>
    </citation>
    <scope>NUCLEOTIDE SEQUENCE</scope>
    <source>
        <strain evidence="9">ECLA1</strain>
    </source>
</reference>
<evidence type="ECO:0000256" key="7">
    <source>
        <dbReference type="ARBA" id="ARBA00023136"/>
    </source>
</evidence>
<keyword evidence="10" id="KW-1185">Reference proteome</keyword>
<keyword evidence="3" id="KW-0812">Transmembrane</keyword>
<dbReference type="AlphaFoldDB" id="A0AAE0YEZ7"/>
<evidence type="ECO:0000256" key="8">
    <source>
        <dbReference type="ARBA" id="ARBA00023180"/>
    </source>
</evidence>
<dbReference type="Proteomes" id="UP001283361">
    <property type="component" value="Unassembled WGS sequence"/>
</dbReference>
<organism evidence="9 10">
    <name type="scientific">Elysia crispata</name>
    <name type="common">lettuce slug</name>
    <dbReference type="NCBI Taxonomy" id="231223"/>
    <lineage>
        <taxon>Eukaryota</taxon>
        <taxon>Metazoa</taxon>
        <taxon>Spiralia</taxon>
        <taxon>Lophotrochozoa</taxon>
        <taxon>Mollusca</taxon>
        <taxon>Gastropoda</taxon>
        <taxon>Heterobranchia</taxon>
        <taxon>Euthyneura</taxon>
        <taxon>Panpulmonata</taxon>
        <taxon>Sacoglossa</taxon>
        <taxon>Placobranchoidea</taxon>
        <taxon>Plakobranchidae</taxon>
        <taxon>Elysia</taxon>
    </lineage>
</organism>
<feature type="non-terminal residue" evidence="9">
    <location>
        <position position="1"/>
    </location>
</feature>
<proteinExistence type="predicted"/>
<comment type="subcellular location">
    <subcellularLocation>
        <location evidence="1">Golgi apparatus membrane</location>
        <topology evidence="1">Single-pass type II membrane protein</topology>
    </subcellularLocation>
</comment>
<dbReference type="PANTHER" id="PTHR12129:SF15">
    <property type="entry name" value="URONYL 2-SULFOTRANSFERASE"/>
    <property type="match status" value="1"/>
</dbReference>
<keyword evidence="2" id="KW-0808">Transferase</keyword>
<keyword evidence="5" id="KW-1133">Transmembrane helix</keyword>
<dbReference type="InterPro" id="IPR007734">
    <property type="entry name" value="Heparan_SO4_2-O-STrfase"/>
</dbReference>
<evidence type="ECO:0000256" key="6">
    <source>
        <dbReference type="ARBA" id="ARBA00023034"/>
    </source>
</evidence>
<evidence type="ECO:0000256" key="5">
    <source>
        <dbReference type="ARBA" id="ARBA00022989"/>
    </source>
</evidence>
<evidence type="ECO:0000256" key="1">
    <source>
        <dbReference type="ARBA" id="ARBA00004323"/>
    </source>
</evidence>
<dbReference type="PANTHER" id="PTHR12129">
    <property type="entry name" value="HEPARAN SULFATE 2-O-SULFOTRANSFERASE"/>
    <property type="match status" value="1"/>
</dbReference>
<evidence type="ECO:0000256" key="4">
    <source>
        <dbReference type="ARBA" id="ARBA00022968"/>
    </source>
</evidence>
<evidence type="ECO:0000313" key="9">
    <source>
        <dbReference type="EMBL" id="KAK3743272.1"/>
    </source>
</evidence>
<dbReference type="Gene3D" id="3.40.50.300">
    <property type="entry name" value="P-loop containing nucleotide triphosphate hydrolases"/>
    <property type="match status" value="1"/>
</dbReference>
<dbReference type="EMBL" id="JAWDGP010006320">
    <property type="protein sequence ID" value="KAK3743272.1"/>
    <property type="molecule type" value="Genomic_DNA"/>
</dbReference>
<keyword evidence="4" id="KW-0735">Signal-anchor</keyword>
<keyword evidence="7" id="KW-0472">Membrane</keyword>
<sequence>RAGSEWALEEAKRNLVQHYLVVGITEDFESFLSVLEVVLPRFYRGATALLEKGRKTHLRKTSQKLPPLPQTVKKVKESNSYRLERKFYDFAVDQFRIIKNEILNDRLREGEKFSFTKITPQTV</sequence>